<dbReference type="InterPro" id="IPR001851">
    <property type="entry name" value="ABC_transp_permease"/>
</dbReference>
<evidence type="ECO:0000256" key="3">
    <source>
        <dbReference type="ARBA" id="ARBA00022475"/>
    </source>
</evidence>
<feature type="transmembrane region" description="Helical" evidence="9">
    <location>
        <begin position="188"/>
        <end position="213"/>
    </location>
</feature>
<comment type="subcellular location">
    <subcellularLocation>
        <location evidence="1">Cell membrane</location>
        <topology evidence="1">Multi-pass membrane protein</topology>
    </subcellularLocation>
</comment>
<comment type="similarity">
    <text evidence="8">Belongs to the binding-protein-dependent transport system permease family. LivHM subfamily.</text>
</comment>
<dbReference type="Pfam" id="PF02653">
    <property type="entry name" value="BPD_transp_2"/>
    <property type="match status" value="1"/>
</dbReference>
<reference evidence="10 11" key="1">
    <citation type="submission" date="2023-11" db="EMBL/GenBank/DDBJ databases">
        <title>Novel species in genus Nocardioides.</title>
        <authorList>
            <person name="Zhou H."/>
        </authorList>
    </citation>
    <scope>NUCLEOTIDE SEQUENCE [LARGE SCALE GENOMIC DNA]</scope>
    <source>
        <strain evidence="10 11">S-58</strain>
    </source>
</reference>
<evidence type="ECO:0000313" key="10">
    <source>
        <dbReference type="EMBL" id="MDZ5661090.1"/>
    </source>
</evidence>
<accession>A0ABU5K9G6</accession>
<keyword evidence="11" id="KW-1185">Reference proteome</keyword>
<feature type="transmembrane region" description="Helical" evidence="9">
    <location>
        <begin position="136"/>
        <end position="159"/>
    </location>
</feature>
<dbReference type="PANTHER" id="PTHR11795">
    <property type="entry name" value="BRANCHED-CHAIN AMINO ACID TRANSPORT SYSTEM PERMEASE PROTEIN LIVH"/>
    <property type="match status" value="1"/>
</dbReference>
<evidence type="ECO:0000256" key="6">
    <source>
        <dbReference type="ARBA" id="ARBA00022989"/>
    </source>
</evidence>
<dbReference type="RefSeq" id="WP_172267578.1">
    <property type="nucleotide sequence ID" value="NZ_CP141058.1"/>
</dbReference>
<keyword evidence="3" id="KW-1003">Cell membrane</keyword>
<keyword evidence="5" id="KW-0029">Amino-acid transport</keyword>
<feature type="transmembrane region" description="Helical" evidence="9">
    <location>
        <begin position="92"/>
        <end position="115"/>
    </location>
</feature>
<sequence length="294" mass="30408">MTVFLQSLVLGLLLGGVYALAASGLTLIFGVMKVINIAHGAFLVLASFITYTLWDVVGIDPLLAIVITTPLVFAIGWATYKVVVSPIRSAPMASTVLLTFGLALVLEGAMGEIWGNNSTAIRPSYADESFTIGGIFLPKAQVFGGLIAVAVLVVLWIVLTRTWLGRAIRAAASNPSSAQLVGIRTASVAALVFAIGIAAAGAGGAITGVLYPFVPGSHYQWIARLLAIVVLGGLGSLNGAVLGAILFGLAEVFTSTYVSPSWATAVPYAIVFAVLLIRPQGLLGTRLREDAVAA</sequence>
<feature type="transmembrane region" description="Helical" evidence="9">
    <location>
        <begin position="261"/>
        <end position="278"/>
    </location>
</feature>
<proteinExistence type="inferred from homology"/>
<evidence type="ECO:0000256" key="2">
    <source>
        <dbReference type="ARBA" id="ARBA00022448"/>
    </source>
</evidence>
<gene>
    <name evidence="10" type="ORF">SFC79_04880</name>
</gene>
<keyword evidence="6 9" id="KW-1133">Transmembrane helix</keyword>
<dbReference type="InterPro" id="IPR052157">
    <property type="entry name" value="BCAA_transport_permease"/>
</dbReference>
<keyword evidence="2" id="KW-0813">Transport</keyword>
<name>A0ABU5K9G6_9ACTN</name>
<dbReference type="CDD" id="cd06582">
    <property type="entry name" value="TM_PBP1_LivH_like"/>
    <property type="match status" value="1"/>
</dbReference>
<dbReference type="Proteomes" id="UP001291999">
    <property type="component" value="Unassembled WGS sequence"/>
</dbReference>
<dbReference type="PANTHER" id="PTHR11795:SF445">
    <property type="entry name" value="AMINO ACID ABC TRANSPORTER PERMEASE PROTEIN"/>
    <property type="match status" value="1"/>
</dbReference>
<feature type="transmembrane region" description="Helical" evidence="9">
    <location>
        <begin position="61"/>
        <end position="80"/>
    </location>
</feature>
<feature type="transmembrane region" description="Helical" evidence="9">
    <location>
        <begin position="225"/>
        <end position="249"/>
    </location>
</feature>
<keyword evidence="7 9" id="KW-0472">Membrane</keyword>
<comment type="caution">
    <text evidence="10">The sequence shown here is derived from an EMBL/GenBank/DDBJ whole genome shotgun (WGS) entry which is preliminary data.</text>
</comment>
<organism evidence="10 11">
    <name type="scientific">Nocardioides renjunii</name>
    <dbReference type="NCBI Taxonomy" id="3095075"/>
    <lineage>
        <taxon>Bacteria</taxon>
        <taxon>Bacillati</taxon>
        <taxon>Actinomycetota</taxon>
        <taxon>Actinomycetes</taxon>
        <taxon>Propionibacteriales</taxon>
        <taxon>Nocardioidaceae</taxon>
        <taxon>Nocardioides</taxon>
    </lineage>
</organism>
<keyword evidence="4 9" id="KW-0812">Transmembrane</keyword>
<evidence type="ECO:0000256" key="7">
    <source>
        <dbReference type="ARBA" id="ARBA00023136"/>
    </source>
</evidence>
<evidence type="ECO:0000256" key="9">
    <source>
        <dbReference type="SAM" id="Phobius"/>
    </source>
</evidence>
<feature type="transmembrane region" description="Helical" evidence="9">
    <location>
        <begin position="35"/>
        <end position="54"/>
    </location>
</feature>
<evidence type="ECO:0000256" key="4">
    <source>
        <dbReference type="ARBA" id="ARBA00022692"/>
    </source>
</evidence>
<evidence type="ECO:0000256" key="8">
    <source>
        <dbReference type="ARBA" id="ARBA00037998"/>
    </source>
</evidence>
<dbReference type="EMBL" id="JAXQPW010000001">
    <property type="protein sequence ID" value="MDZ5661090.1"/>
    <property type="molecule type" value="Genomic_DNA"/>
</dbReference>
<evidence type="ECO:0000256" key="1">
    <source>
        <dbReference type="ARBA" id="ARBA00004651"/>
    </source>
</evidence>
<protein>
    <submittedName>
        <fullName evidence="10">Branched-chain amino acid ABC transporter permease</fullName>
    </submittedName>
</protein>
<evidence type="ECO:0000313" key="11">
    <source>
        <dbReference type="Proteomes" id="UP001291999"/>
    </source>
</evidence>
<evidence type="ECO:0000256" key="5">
    <source>
        <dbReference type="ARBA" id="ARBA00022970"/>
    </source>
</evidence>